<evidence type="ECO:0000256" key="8">
    <source>
        <dbReference type="PROSITE-ProRule" id="PRU00282"/>
    </source>
</evidence>
<dbReference type="EMBL" id="VWRR01000003">
    <property type="protein sequence ID" value="KAF6004565.1"/>
    <property type="molecule type" value="Genomic_DNA"/>
</dbReference>
<evidence type="ECO:0000256" key="11">
    <source>
        <dbReference type="SAM" id="Phobius"/>
    </source>
</evidence>
<evidence type="ECO:0000256" key="4">
    <source>
        <dbReference type="ARBA" id="ARBA00022692"/>
    </source>
</evidence>
<dbReference type="Proteomes" id="UP000530660">
    <property type="component" value="Unassembled WGS sequence"/>
</dbReference>
<dbReference type="InterPro" id="IPR023395">
    <property type="entry name" value="MCP_dom_sf"/>
</dbReference>
<dbReference type="OrthoDB" id="250329at2759"/>
<dbReference type="PANTHER" id="PTHR45758">
    <property type="entry name" value="MITOFERRIN-1-RELATED"/>
    <property type="match status" value="1"/>
</dbReference>
<feature type="repeat" description="Solcar" evidence="8">
    <location>
        <begin position="142"/>
        <end position="227"/>
    </location>
</feature>
<evidence type="ECO:0000256" key="3">
    <source>
        <dbReference type="ARBA" id="ARBA00022448"/>
    </source>
</evidence>
<dbReference type="Gene3D" id="1.50.40.10">
    <property type="entry name" value="Mitochondrial carrier domain"/>
    <property type="match status" value="1"/>
</dbReference>
<comment type="similarity">
    <text evidence="2 9">Belongs to the mitochondrial carrier (TC 2.A.29) family.</text>
</comment>
<keyword evidence="3 9" id="KW-0813">Transport</keyword>
<evidence type="ECO:0000256" key="2">
    <source>
        <dbReference type="ARBA" id="ARBA00006375"/>
    </source>
</evidence>
<accession>A0A7J7IN67</accession>
<dbReference type="SUPFAM" id="SSF103506">
    <property type="entry name" value="Mitochondrial carrier"/>
    <property type="match status" value="1"/>
</dbReference>
<dbReference type="PANTHER" id="PTHR45758:SF3">
    <property type="entry name" value="MITOCHONDRIAL SUBSTRATE CARRIER FAMILY PROTEIN E"/>
    <property type="match status" value="1"/>
</dbReference>
<sequence length="349" mass="38555">MDEPEELPTLVATASHPPGDNPTCREHALSDLCRWSAFAGVAARTLVQPLDTIRARVMVSSRPLSVWQTIEQAGTVPHKQRTWRCTTLLRSLYRGYSISVLVQAPAVATYLTVYEKTKSALSQWTASYRAAQQQPPLDLSSASPWNHLFSGLAAESVSAVFWTPMEVLKQRAQVAASDADASLRVLTRRTWAEEGAHAFFRGYLLTIGVFGPYAMIYFVTYERLKRWWSSVLSRTGPLPSWSVLTSAAISGAVAAALTTPLDVLKTRLQTSRLLAGEHLSAWGLASQLVQRQGSRVLFRGLGPRILWVMPNTAITMTVFEYFKARAESRTAPIPPSEGAAQSNRCFTDR</sequence>
<evidence type="ECO:0000256" key="1">
    <source>
        <dbReference type="ARBA" id="ARBA00004225"/>
    </source>
</evidence>
<organism evidence="12 13">
    <name type="scientific">Cyanidiococcus yangmingshanensis</name>
    <dbReference type="NCBI Taxonomy" id="2690220"/>
    <lineage>
        <taxon>Eukaryota</taxon>
        <taxon>Rhodophyta</taxon>
        <taxon>Bangiophyceae</taxon>
        <taxon>Cyanidiales</taxon>
        <taxon>Cyanidiaceae</taxon>
        <taxon>Cyanidiococcus</taxon>
    </lineage>
</organism>
<keyword evidence="7 8" id="KW-0472">Membrane</keyword>
<keyword evidence="13" id="KW-1185">Reference proteome</keyword>
<dbReference type="InterPro" id="IPR018108">
    <property type="entry name" value="MCP_transmembrane"/>
</dbReference>
<evidence type="ECO:0000313" key="12">
    <source>
        <dbReference type="EMBL" id="KAF6004565.1"/>
    </source>
</evidence>
<evidence type="ECO:0000256" key="5">
    <source>
        <dbReference type="ARBA" id="ARBA00022989"/>
    </source>
</evidence>
<feature type="region of interest" description="Disordered" evidence="10">
    <location>
        <begin position="1"/>
        <end position="22"/>
    </location>
</feature>
<evidence type="ECO:0000256" key="7">
    <source>
        <dbReference type="ARBA" id="ARBA00023136"/>
    </source>
</evidence>
<gene>
    <name evidence="12" type="ORF">F1559_004345</name>
</gene>
<dbReference type="GO" id="GO:0031966">
    <property type="term" value="C:mitochondrial membrane"/>
    <property type="evidence" value="ECO:0007669"/>
    <property type="project" value="UniProtKB-SubCell"/>
</dbReference>
<feature type="repeat" description="Solcar" evidence="8">
    <location>
        <begin position="26"/>
        <end position="120"/>
    </location>
</feature>
<feature type="repeat" description="Solcar" evidence="8">
    <location>
        <begin position="238"/>
        <end position="325"/>
    </location>
</feature>
<reference evidence="12 13" key="1">
    <citation type="journal article" date="2020" name="J. Phycol.">
        <title>Comparative genome analysis reveals Cyanidiococcus gen. nov., a new extremophilic red algal genus sister to Cyanidioschyzon (Cyanidioschyzonaceae, Rhodophyta).</title>
        <authorList>
            <person name="Liu S.-L."/>
            <person name="Chiang Y.-R."/>
            <person name="Yoon H.S."/>
            <person name="Fu H.-Y."/>
        </authorList>
    </citation>
    <scope>NUCLEOTIDE SEQUENCE [LARGE SCALE GENOMIC DNA]</scope>
    <source>
        <strain evidence="12 13">THAL066</strain>
    </source>
</reference>
<dbReference type="GO" id="GO:0005381">
    <property type="term" value="F:iron ion transmembrane transporter activity"/>
    <property type="evidence" value="ECO:0007669"/>
    <property type="project" value="UniProtKB-ARBA"/>
</dbReference>
<evidence type="ECO:0000256" key="10">
    <source>
        <dbReference type="SAM" id="MobiDB-lite"/>
    </source>
</evidence>
<evidence type="ECO:0000313" key="13">
    <source>
        <dbReference type="Proteomes" id="UP000530660"/>
    </source>
</evidence>
<dbReference type="AlphaFoldDB" id="A0A7J7IN67"/>
<feature type="transmembrane region" description="Helical" evidence="11">
    <location>
        <begin position="198"/>
        <end position="221"/>
    </location>
</feature>
<comment type="caution">
    <text evidence="12">The sequence shown here is derived from an EMBL/GenBank/DDBJ whole genome shotgun (WGS) entry which is preliminary data.</text>
</comment>
<keyword evidence="5 11" id="KW-1133">Transmembrane helix</keyword>
<protein>
    <submittedName>
        <fullName evidence="12">Uncharacterized protein</fullName>
    </submittedName>
</protein>
<comment type="subcellular location">
    <subcellularLocation>
        <location evidence="1">Mitochondrion membrane</location>
        <topology evidence="1">Multi-pass membrane protein</topology>
    </subcellularLocation>
</comment>
<dbReference type="Pfam" id="PF00153">
    <property type="entry name" value="Mito_carr"/>
    <property type="match status" value="3"/>
</dbReference>
<evidence type="ECO:0000256" key="9">
    <source>
        <dbReference type="RuleBase" id="RU000488"/>
    </source>
</evidence>
<keyword evidence="6" id="KW-0496">Mitochondrion</keyword>
<dbReference type="PROSITE" id="PS50920">
    <property type="entry name" value="SOLCAR"/>
    <property type="match status" value="3"/>
</dbReference>
<name>A0A7J7IN67_9RHOD</name>
<proteinExistence type="inferred from homology"/>
<evidence type="ECO:0000256" key="6">
    <source>
        <dbReference type="ARBA" id="ARBA00023128"/>
    </source>
</evidence>
<keyword evidence="4 8" id="KW-0812">Transmembrane</keyword>